<dbReference type="InterPro" id="IPR014914">
    <property type="entry name" value="RES_dom"/>
</dbReference>
<protein>
    <submittedName>
        <fullName evidence="1">RES domain-containing protein</fullName>
    </submittedName>
</protein>
<dbReference type="Proteomes" id="UP000005940">
    <property type="component" value="Chromosome"/>
</dbReference>
<evidence type="ECO:0000313" key="2">
    <source>
        <dbReference type="Proteomes" id="UP000005940"/>
    </source>
</evidence>
<sequence>MPDRRPPDGYRLSPRISTLPAGTELWRCHSAARPAETFNPVAADSHFGGARFDGTVYDPYPFLYAGTEPATALAEVLLRSVDFDERSGRRLVPRAWIAGRALSVLRTRVELRLIRLVSEEDLAAVCQDSWLLEAEGASYAQTRRWASALRAQAPEAQGLLWQSRRHRPRNAVILFGDRCGPDAVKSDPARGVADLGSPTGITRTNRLLAPLRAAVAPPGA</sequence>
<dbReference type="Pfam" id="PF08808">
    <property type="entry name" value="RES"/>
    <property type="match status" value="1"/>
</dbReference>
<reference evidence="1 2" key="1">
    <citation type="journal article" date="2012" name="J. Bacteriol.">
        <title>Draft genome of Streptomyces tsukubaensis NRRL 18488, the producer of the clinically important immunosuppressant tacrolimus (FK506).</title>
        <authorList>
            <person name="Barreiro C."/>
            <person name="Prieto C."/>
            <person name="Sola-Landa A."/>
            <person name="Solera E."/>
            <person name="Martinez-Castro M."/>
            <person name="Perez-Redondo R."/>
            <person name="Garcia-Estrada C."/>
            <person name="Aparicio J.F."/>
            <person name="Fernandez-Martinez L.T."/>
            <person name="Santos-Aberturas J."/>
            <person name="Salehi-Najafabadi Z."/>
            <person name="Rodriguez-Garcia A."/>
            <person name="Tauch A."/>
            <person name="Martin J.F."/>
        </authorList>
    </citation>
    <scope>NUCLEOTIDE SEQUENCE [LARGE SCALE GENOMIC DNA]</scope>
    <source>
        <strain evidence="2">DSM 42081 / NBRC 108919 / NRRL 18488 / 9993</strain>
    </source>
</reference>
<proteinExistence type="predicted"/>
<dbReference type="RefSeq" id="WP_006350544.1">
    <property type="nucleotide sequence ID" value="NZ_CP029159.1"/>
</dbReference>
<accession>I2MUM9</accession>
<organism evidence="1 2">
    <name type="scientific">Streptomyces tsukubensis (strain DSM 42081 / NBRC 108919 / NRRL 18488 / 9993)</name>
    <dbReference type="NCBI Taxonomy" id="1114943"/>
    <lineage>
        <taxon>Bacteria</taxon>
        <taxon>Bacillati</taxon>
        <taxon>Actinomycetota</taxon>
        <taxon>Actinomycetes</taxon>
        <taxon>Kitasatosporales</taxon>
        <taxon>Streptomycetaceae</taxon>
        <taxon>Streptomyces</taxon>
    </lineage>
</organism>
<dbReference type="EMBL" id="CP029159">
    <property type="protein sequence ID" value="QKM70843.1"/>
    <property type="molecule type" value="Genomic_DNA"/>
</dbReference>
<keyword evidence="2" id="KW-1185">Reference proteome</keyword>
<dbReference type="AlphaFoldDB" id="I2MUM9"/>
<name>I2MUM9_STRT9</name>
<dbReference type="SMART" id="SM00953">
    <property type="entry name" value="RES"/>
    <property type="match status" value="1"/>
</dbReference>
<evidence type="ECO:0000313" key="1">
    <source>
        <dbReference type="EMBL" id="QKM70843.1"/>
    </source>
</evidence>
<gene>
    <name evidence="1" type="ORF">STSU_030635</name>
</gene>